<dbReference type="KEGG" id="mmaz:MmTuc01_2415"/>
<organism evidence="1 2">
    <name type="scientific">Methanosarcina mazei Tuc01</name>
    <dbReference type="NCBI Taxonomy" id="1236903"/>
    <lineage>
        <taxon>Archaea</taxon>
        <taxon>Methanobacteriati</taxon>
        <taxon>Methanobacteriota</taxon>
        <taxon>Stenosarchaea group</taxon>
        <taxon>Methanomicrobia</taxon>
        <taxon>Methanosarcinales</taxon>
        <taxon>Methanosarcinaceae</taxon>
        <taxon>Methanosarcina</taxon>
    </lineage>
</organism>
<accession>M1Q5U0</accession>
<reference evidence="1 2" key="1">
    <citation type="journal article" date="2013" name="Genome Announc.">
        <title>Complete Genome of a Methanosarcina mazei Strain Isolated from Sediment Samples from an Amazonian Flooded Area.</title>
        <authorList>
            <person name="Assis das Gracas D."/>
            <person name="Thiago Juca Ramos R."/>
            <person name="Vieira Araujo A.C."/>
            <person name="Zahlouth R."/>
            <person name="Ribeiro Carneiro A."/>
            <person name="Souza Lopes T."/>
            <person name="Azevedo Barauna R."/>
            <person name="Azevedo V."/>
            <person name="Cruz Schneider M.P."/>
            <person name="Pellizari V.H."/>
            <person name="Silva A."/>
        </authorList>
    </citation>
    <scope>NUCLEOTIDE SEQUENCE [LARGE SCALE GENOMIC DNA]</scope>
    <source>
        <strain evidence="1 2">Tuc01</strain>
    </source>
</reference>
<name>M1Q5U0_METMZ</name>
<gene>
    <name evidence="1" type="ORF">MmTuc01_2415</name>
</gene>
<dbReference type="BioCyc" id="MMAZ1236903:G139K-2307-MONOMER"/>
<evidence type="ECO:0000313" key="2">
    <source>
        <dbReference type="Proteomes" id="UP000011718"/>
    </source>
</evidence>
<proteinExistence type="predicted"/>
<protein>
    <submittedName>
        <fullName evidence="1">Uncharacterized protein</fullName>
    </submittedName>
</protein>
<dbReference type="AlphaFoldDB" id="M1Q5U0"/>
<sequence length="48" mass="5659">MNAVSWIKAKGSEYSVFRIMGTGEIQEDQINEDFKILNRIMMIYIFKV</sequence>
<dbReference type="HOGENOM" id="CLU_3147995_0_0_2"/>
<dbReference type="Proteomes" id="UP000011718">
    <property type="component" value="Chromosome"/>
</dbReference>
<evidence type="ECO:0000313" key="1">
    <source>
        <dbReference type="EMBL" id="AGF97725.1"/>
    </source>
</evidence>
<dbReference type="EMBL" id="CP004144">
    <property type="protein sequence ID" value="AGF97725.1"/>
    <property type="molecule type" value="Genomic_DNA"/>
</dbReference>